<sequence length="259" mass="28439">MFKPIGAIVREGLFSGARTAGTSCPQPVRGESRLAGSCEAGFWRPTTRKHTQQIVAAARRYDVTMRQRGARNGPLGHVAIEVLQLLANLVDFKTGRLEPSLNFIMQKLHRSKDAVHRALKALRAHGFLGWLRRYVPTGSEGKGPKVQQTSNAYCLCLPERARRLLEGWAAASPLPDDVAHARAAKAAEIAAYAKTMPLDEWALSMLGDTSEGRAFAKLAKAMTADKKRESARQAEFHTGYLSKSPFKKADIERAFLSLA</sequence>
<protein>
    <recommendedName>
        <fullName evidence="3">Helix-turn-helix domain-containing protein</fullName>
    </recommendedName>
</protein>
<dbReference type="Proteomes" id="UP000294576">
    <property type="component" value="Unassembled WGS sequence"/>
</dbReference>
<dbReference type="EMBL" id="SMBH01000062">
    <property type="protein sequence ID" value="TCU02295.1"/>
    <property type="molecule type" value="Genomic_DNA"/>
</dbReference>
<accession>A0A4R3PPX0</accession>
<evidence type="ECO:0000313" key="2">
    <source>
        <dbReference type="Proteomes" id="UP000294576"/>
    </source>
</evidence>
<gene>
    <name evidence="1" type="ORF">EV132_1626</name>
</gene>
<evidence type="ECO:0008006" key="3">
    <source>
        <dbReference type="Google" id="ProtNLM"/>
    </source>
</evidence>
<proteinExistence type="predicted"/>
<evidence type="ECO:0000313" key="1">
    <source>
        <dbReference type="EMBL" id="TCU02295.1"/>
    </source>
</evidence>
<comment type="caution">
    <text evidence="1">The sequence shown here is derived from an EMBL/GenBank/DDBJ whole genome shotgun (WGS) entry which is preliminary data.</text>
</comment>
<dbReference type="AlphaFoldDB" id="A0A4R3PPX0"/>
<reference evidence="1 2" key="1">
    <citation type="submission" date="2019-03" db="EMBL/GenBank/DDBJ databases">
        <title>Genomic Encyclopedia of Type Strains, Phase IV (KMG-V): Genome sequencing to study the core and pangenomes of soil and plant-associated prokaryotes.</title>
        <authorList>
            <person name="Whitman W."/>
        </authorList>
    </citation>
    <scope>NUCLEOTIDE SEQUENCE [LARGE SCALE GENOMIC DNA]</scope>
    <source>
        <strain evidence="1 2">Hc14</strain>
    </source>
</reference>
<organism evidence="1 2">
    <name type="scientific">Rhizobium sullae</name>
    <name type="common">Rhizobium hedysari</name>
    <dbReference type="NCBI Taxonomy" id="50338"/>
    <lineage>
        <taxon>Bacteria</taxon>
        <taxon>Pseudomonadati</taxon>
        <taxon>Pseudomonadota</taxon>
        <taxon>Alphaproteobacteria</taxon>
        <taxon>Hyphomicrobiales</taxon>
        <taxon>Rhizobiaceae</taxon>
        <taxon>Rhizobium/Agrobacterium group</taxon>
        <taxon>Rhizobium</taxon>
    </lineage>
</organism>
<name>A0A4R3PPX0_RHISU</name>